<protein>
    <recommendedName>
        <fullName evidence="7">Endoribonuclease YbeY</fullName>
        <ecNumber evidence="7">3.1.-.-</ecNumber>
    </recommendedName>
</protein>
<dbReference type="HAMAP" id="MF_00009">
    <property type="entry name" value="Endoribonucl_YbeY"/>
    <property type="match status" value="1"/>
</dbReference>
<keyword evidence="8" id="KW-0645">Protease</keyword>
<dbReference type="GO" id="GO:0006364">
    <property type="term" value="P:rRNA processing"/>
    <property type="evidence" value="ECO:0007669"/>
    <property type="project" value="UniProtKB-UniRule"/>
</dbReference>
<evidence type="ECO:0000256" key="3">
    <source>
        <dbReference type="ARBA" id="ARBA00022723"/>
    </source>
</evidence>
<dbReference type="GO" id="GO:0005737">
    <property type="term" value="C:cytoplasm"/>
    <property type="evidence" value="ECO:0007669"/>
    <property type="project" value="UniProtKB-SubCell"/>
</dbReference>
<dbReference type="Proteomes" id="UP000255335">
    <property type="component" value="Unassembled WGS sequence"/>
</dbReference>
<keyword evidence="2 7" id="KW-0540">Nuclease</keyword>
<dbReference type="PANTHER" id="PTHR46986">
    <property type="entry name" value="ENDORIBONUCLEASE YBEY, CHLOROPLASTIC"/>
    <property type="match status" value="1"/>
</dbReference>
<dbReference type="InterPro" id="IPR023091">
    <property type="entry name" value="MetalPrtase_cat_dom_sf_prd"/>
</dbReference>
<evidence type="ECO:0000256" key="6">
    <source>
        <dbReference type="ARBA" id="ARBA00022833"/>
    </source>
</evidence>
<dbReference type="InterPro" id="IPR020549">
    <property type="entry name" value="YbeY_CS"/>
</dbReference>
<evidence type="ECO:0000256" key="1">
    <source>
        <dbReference type="ARBA" id="ARBA00010875"/>
    </source>
</evidence>
<keyword evidence="3 7" id="KW-0479">Metal-binding</keyword>
<feature type="binding site" evidence="7">
    <location>
        <position position="129"/>
    </location>
    <ligand>
        <name>Zn(2+)</name>
        <dbReference type="ChEBI" id="CHEBI:29105"/>
        <note>catalytic</note>
    </ligand>
</feature>
<organism evidence="8 9">
    <name type="scientific">Helicobacter cinaedi</name>
    <dbReference type="NCBI Taxonomy" id="213"/>
    <lineage>
        <taxon>Bacteria</taxon>
        <taxon>Pseudomonadati</taxon>
        <taxon>Campylobacterota</taxon>
        <taxon>Epsilonproteobacteria</taxon>
        <taxon>Campylobacterales</taxon>
        <taxon>Helicobacteraceae</taxon>
        <taxon>Helicobacter</taxon>
    </lineage>
</organism>
<dbReference type="InterPro" id="IPR002036">
    <property type="entry name" value="YbeY"/>
</dbReference>
<dbReference type="EMBL" id="UGHZ01000003">
    <property type="protein sequence ID" value="STP13664.1"/>
    <property type="molecule type" value="Genomic_DNA"/>
</dbReference>
<keyword evidence="5 7" id="KW-0378">Hydrolase</keyword>
<reference evidence="8 9" key="1">
    <citation type="submission" date="2018-06" db="EMBL/GenBank/DDBJ databases">
        <authorList>
            <consortium name="Pathogen Informatics"/>
            <person name="Doyle S."/>
        </authorList>
    </citation>
    <scope>NUCLEOTIDE SEQUENCE [LARGE SCALE GENOMIC DNA]</scope>
    <source>
        <strain evidence="8 9">NCTC12221</strain>
    </source>
</reference>
<dbReference type="PANTHER" id="PTHR46986:SF1">
    <property type="entry name" value="ENDORIBONUCLEASE YBEY, CHLOROPLASTIC"/>
    <property type="match status" value="1"/>
</dbReference>
<dbReference type="NCBIfam" id="TIGR00043">
    <property type="entry name" value="rRNA maturation RNase YbeY"/>
    <property type="match status" value="1"/>
</dbReference>
<feature type="binding site" evidence="7">
    <location>
        <position position="133"/>
    </location>
    <ligand>
        <name>Zn(2+)</name>
        <dbReference type="ChEBI" id="CHEBI:29105"/>
        <note>catalytic</note>
    </ligand>
</feature>
<dbReference type="Pfam" id="PF02130">
    <property type="entry name" value="YbeY"/>
    <property type="match status" value="1"/>
</dbReference>
<comment type="subcellular location">
    <subcellularLocation>
        <location evidence="7">Cytoplasm</location>
    </subcellularLocation>
</comment>
<evidence type="ECO:0000256" key="7">
    <source>
        <dbReference type="HAMAP-Rule" id="MF_00009"/>
    </source>
</evidence>
<sequence>MQTRYTESSPMPRLDIDENSPYKNELEKLLLEILNLGLIKGDFSHCNLEVVFVDSKTMREINRTHRGKDSTTDVLSFPLECDFDFQSLDDTAPFERLLGSIVINTELAKAMSESYNHTLIDEISLLFIHGFLHILGFDHEVDNGEQRALEQCIIESIGLKQSLIVRVQGD</sequence>
<dbReference type="PROSITE" id="PS01306">
    <property type="entry name" value="UPF0054"/>
    <property type="match status" value="1"/>
</dbReference>
<dbReference type="AlphaFoldDB" id="A0A377JWF2"/>
<dbReference type="GO" id="GO:0004222">
    <property type="term" value="F:metalloendopeptidase activity"/>
    <property type="evidence" value="ECO:0007669"/>
    <property type="project" value="InterPro"/>
</dbReference>
<evidence type="ECO:0000256" key="4">
    <source>
        <dbReference type="ARBA" id="ARBA00022759"/>
    </source>
</evidence>
<evidence type="ECO:0000313" key="8">
    <source>
        <dbReference type="EMBL" id="STP13664.1"/>
    </source>
</evidence>
<keyword evidence="7" id="KW-0963">Cytoplasm</keyword>
<dbReference type="SUPFAM" id="SSF55486">
    <property type="entry name" value="Metalloproteases ('zincins'), catalytic domain"/>
    <property type="match status" value="1"/>
</dbReference>
<proteinExistence type="inferred from homology"/>
<comment type="cofactor">
    <cofactor evidence="7">
        <name>Zn(2+)</name>
        <dbReference type="ChEBI" id="CHEBI:29105"/>
    </cofactor>
    <text evidence="7">Binds 1 zinc ion.</text>
</comment>
<name>A0A377JWF2_9HELI</name>
<dbReference type="GO" id="GO:0008270">
    <property type="term" value="F:zinc ion binding"/>
    <property type="evidence" value="ECO:0007669"/>
    <property type="project" value="UniProtKB-UniRule"/>
</dbReference>
<keyword evidence="6 7" id="KW-0862">Zinc</keyword>
<dbReference type="RefSeq" id="WP_115026819.1">
    <property type="nucleotide sequence ID" value="NZ_UGHZ01000003.1"/>
</dbReference>
<gene>
    <name evidence="7" type="primary">ybeY</name>
    <name evidence="8" type="ORF">NCTC12221_01742</name>
</gene>
<accession>A0A377JWF2</accession>
<evidence type="ECO:0000313" key="9">
    <source>
        <dbReference type="Proteomes" id="UP000255335"/>
    </source>
</evidence>
<comment type="function">
    <text evidence="7">Single strand-specific metallo-endoribonuclease involved in late-stage 70S ribosome quality control and in maturation of the 3' terminus of the 16S rRNA.</text>
</comment>
<keyword evidence="8" id="KW-0482">Metalloprotease</keyword>
<evidence type="ECO:0000256" key="5">
    <source>
        <dbReference type="ARBA" id="ARBA00022801"/>
    </source>
</evidence>
<dbReference type="EC" id="3.1.-.-" evidence="7"/>
<comment type="similarity">
    <text evidence="1 7">Belongs to the endoribonuclease YbeY family.</text>
</comment>
<keyword evidence="4 7" id="KW-0255">Endonuclease</keyword>
<evidence type="ECO:0000256" key="2">
    <source>
        <dbReference type="ARBA" id="ARBA00022722"/>
    </source>
</evidence>
<dbReference type="GO" id="GO:0004521">
    <property type="term" value="F:RNA endonuclease activity"/>
    <property type="evidence" value="ECO:0007669"/>
    <property type="project" value="UniProtKB-UniRule"/>
</dbReference>
<keyword evidence="7" id="KW-0690">Ribosome biogenesis</keyword>
<feature type="binding site" evidence="7">
    <location>
        <position position="139"/>
    </location>
    <ligand>
        <name>Zn(2+)</name>
        <dbReference type="ChEBI" id="CHEBI:29105"/>
        <note>catalytic</note>
    </ligand>
</feature>
<dbReference type="Gene3D" id="3.40.390.30">
    <property type="entry name" value="Metalloproteases ('zincins'), catalytic domain"/>
    <property type="match status" value="1"/>
</dbReference>
<keyword evidence="7" id="KW-0698">rRNA processing</keyword>
<dbReference type="GO" id="GO:0006508">
    <property type="term" value="P:proteolysis"/>
    <property type="evidence" value="ECO:0007669"/>
    <property type="project" value="UniProtKB-KW"/>
</dbReference>